<dbReference type="InterPro" id="IPR025194">
    <property type="entry name" value="RodZ-like_C"/>
</dbReference>
<accession>A0ABV1ZRF8</accession>
<dbReference type="Pfam" id="PF13464">
    <property type="entry name" value="RodZ_C"/>
    <property type="match status" value="1"/>
</dbReference>
<sequence>MATIGQTLSGARIAAGYTVADLSARTRIRQSVLKGIEEEDFVPCGGDFYARGHIRGLSRALGLDPAPLLAEYDREHASSDAPAFVPPPRHPAASPAAVRAAVAAERGEAYAADDEEPMAGPLPSFGEDDPGAAAERWGHFERDQRLRPGVRGGRSRGEAEDAGPEAQEAGSRRGTRGVPRPREDAGTRPGDTRPAPRPAVTAARRRRGEAVRRHWPWAVVGVIILLGVVVGVRTWQDWDGGNPLRTAFESNGGGETVDSAVLPGEGRAGADDAAVVPAAEQAEEPAEFTLGLESAGRSWIKVTAPDGSDLFTGFLLKGEPQEYATEEGVSLWVGDAGSVEVSVDGEVLGPAGEIGEVKEVAIGPDGFDR</sequence>
<evidence type="ECO:0000256" key="1">
    <source>
        <dbReference type="SAM" id="MobiDB-lite"/>
    </source>
</evidence>
<dbReference type="EMBL" id="JBEQNB010000003">
    <property type="protein sequence ID" value="MES0833311.1"/>
    <property type="molecule type" value="Genomic_DNA"/>
</dbReference>
<feature type="region of interest" description="Disordered" evidence="1">
    <location>
        <begin position="107"/>
        <end position="206"/>
    </location>
</feature>
<keyword evidence="5" id="KW-1185">Reference proteome</keyword>
<feature type="transmembrane region" description="Helical" evidence="2">
    <location>
        <begin position="214"/>
        <end position="235"/>
    </location>
</feature>
<reference evidence="4 5" key="1">
    <citation type="submission" date="2024-06" db="EMBL/GenBank/DDBJ databases">
        <authorList>
            <person name="Bataeva Y.V."/>
            <person name="Grigorian L.N."/>
            <person name="Solomentsev V.I."/>
        </authorList>
    </citation>
    <scope>NUCLEOTIDE SEQUENCE [LARGE SCALE GENOMIC DNA]</scope>
    <source>
        <strain evidence="5">SCPM-O-B-12605 (RCAM04882)</strain>
    </source>
</reference>
<evidence type="ECO:0000313" key="5">
    <source>
        <dbReference type="Proteomes" id="UP001432401"/>
    </source>
</evidence>
<keyword evidence="2" id="KW-1133">Transmembrane helix</keyword>
<evidence type="ECO:0000313" key="4">
    <source>
        <dbReference type="EMBL" id="MES0833311.1"/>
    </source>
</evidence>
<dbReference type="Proteomes" id="UP001432401">
    <property type="component" value="Unassembled WGS sequence"/>
</dbReference>
<keyword evidence="2" id="KW-0812">Transmembrane</keyword>
<dbReference type="InterPro" id="IPR050400">
    <property type="entry name" value="Bact_Cytoskel_RodZ"/>
</dbReference>
<dbReference type="InterPro" id="IPR010982">
    <property type="entry name" value="Lambda_DNA-bd_dom_sf"/>
</dbReference>
<evidence type="ECO:0000256" key="2">
    <source>
        <dbReference type="SAM" id="Phobius"/>
    </source>
</evidence>
<gene>
    <name evidence="4" type="ORF">ABUK86_05965</name>
</gene>
<protein>
    <submittedName>
        <fullName evidence="4">Helix-turn-helix domain-containing protein</fullName>
    </submittedName>
</protein>
<dbReference type="Pfam" id="PF13413">
    <property type="entry name" value="HTH_25"/>
    <property type="match status" value="1"/>
</dbReference>
<feature type="compositionally biased region" description="Basic and acidic residues" evidence="1">
    <location>
        <begin position="136"/>
        <end position="146"/>
    </location>
</feature>
<feature type="domain" description="Cytoskeleton protein RodZ-like C-terminal" evidence="3">
    <location>
        <begin position="292"/>
        <end position="360"/>
    </location>
</feature>
<keyword evidence="2" id="KW-0472">Membrane</keyword>
<dbReference type="PANTHER" id="PTHR34475">
    <property type="match status" value="1"/>
</dbReference>
<dbReference type="RefSeq" id="WP_352982872.1">
    <property type="nucleotide sequence ID" value="NZ_JBEQNA010000002.1"/>
</dbReference>
<dbReference type="PANTHER" id="PTHR34475:SF1">
    <property type="entry name" value="CYTOSKELETON PROTEIN RODZ"/>
    <property type="match status" value="1"/>
</dbReference>
<organism evidence="4 5">
    <name type="scientific">Nocardiopsis tropica</name>
    <dbReference type="NCBI Taxonomy" id="109330"/>
    <lineage>
        <taxon>Bacteria</taxon>
        <taxon>Bacillati</taxon>
        <taxon>Actinomycetota</taxon>
        <taxon>Actinomycetes</taxon>
        <taxon>Streptosporangiales</taxon>
        <taxon>Nocardiopsidaceae</taxon>
        <taxon>Nocardiopsis</taxon>
    </lineage>
</organism>
<evidence type="ECO:0000259" key="3">
    <source>
        <dbReference type="Pfam" id="PF13464"/>
    </source>
</evidence>
<proteinExistence type="predicted"/>
<name>A0ABV1ZRF8_9ACTN</name>
<comment type="caution">
    <text evidence="4">The sequence shown here is derived from an EMBL/GenBank/DDBJ whole genome shotgun (WGS) entry which is preliminary data.</text>
</comment>
<dbReference type="Gene3D" id="1.10.260.40">
    <property type="entry name" value="lambda repressor-like DNA-binding domains"/>
    <property type="match status" value="1"/>
</dbReference>